<proteinExistence type="predicted"/>
<evidence type="ECO:0000256" key="1">
    <source>
        <dbReference type="SAM" id="SignalP"/>
    </source>
</evidence>
<dbReference type="SUPFAM" id="SSF53850">
    <property type="entry name" value="Periplasmic binding protein-like II"/>
    <property type="match status" value="1"/>
</dbReference>
<accession>A0ABY9RJI8</accession>
<feature type="signal peptide" evidence="1">
    <location>
        <begin position="1"/>
        <end position="30"/>
    </location>
</feature>
<gene>
    <name evidence="2" type="ORF">RF679_03535</name>
</gene>
<evidence type="ECO:0000313" key="3">
    <source>
        <dbReference type="Proteomes" id="UP001181355"/>
    </source>
</evidence>
<evidence type="ECO:0000313" key="2">
    <source>
        <dbReference type="EMBL" id="WMW81362.1"/>
    </source>
</evidence>
<reference evidence="2" key="1">
    <citation type="submission" date="2023-09" db="EMBL/GenBank/DDBJ databases">
        <title>Undibacterium sp. 20NA77.5 isolated from freshwater.</title>
        <authorList>
            <person name="Le V."/>
            <person name="Ko S.-R."/>
            <person name="Ahn C.-Y."/>
            <person name="Oh H.-M."/>
        </authorList>
    </citation>
    <scope>NUCLEOTIDE SEQUENCE</scope>
    <source>
        <strain evidence="2">20NA77.5</strain>
    </source>
</reference>
<keyword evidence="1" id="KW-0732">Signal</keyword>
<evidence type="ECO:0008006" key="4">
    <source>
        <dbReference type="Google" id="ProtNLM"/>
    </source>
</evidence>
<keyword evidence="3" id="KW-1185">Reference proteome</keyword>
<sequence>MKLFSHTIRLYCRLAGLSLLSCLFSIEAVAGCSRPINAPILPSGLTVIVKPNGYAGILPDFLTQVAEKSGCKFVFQLVPKSRQEALFESGQSDMLLTAVRTSRRDQFGIFIPLVQLRASLISIENGQIPTTSTTELVARPTLKLLVVRGFDYGAAYQRIVDDMQQQGRLVVEGDAVSVARMMRSNPNYVTIMAPTIFSGMVQTESKLADIVGKIRYEKLDDFPWSESGIYLSSKALNEADRNLLKTTMEKIATSDAIWKAYQQYYSPEVVKLGLRPRDSH</sequence>
<dbReference type="Proteomes" id="UP001181355">
    <property type="component" value="Chromosome"/>
</dbReference>
<dbReference type="RefSeq" id="WP_309482842.1">
    <property type="nucleotide sequence ID" value="NZ_CP133720.1"/>
</dbReference>
<dbReference type="EMBL" id="CP133720">
    <property type="protein sequence ID" value="WMW81362.1"/>
    <property type="molecule type" value="Genomic_DNA"/>
</dbReference>
<dbReference type="Gene3D" id="3.40.190.10">
    <property type="entry name" value="Periplasmic binding protein-like II"/>
    <property type="match status" value="1"/>
</dbReference>
<name>A0ABY9RJI8_9BURK</name>
<feature type="chain" id="PRO_5045151711" description="Solute-binding protein family 3/N-terminal domain-containing protein" evidence="1">
    <location>
        <begin position="31"/>
        <end position="280"/>
    </location>
</feature>
<organism evidence="2 3">
    <name type="scientific">Undibacterium cyanobacteriorum</name>
    <dbReference type="NCBI Taxonomy" id="3073561"/>
    <lineage>
        <taxon>Bacteria</taxon>
        <taxon>Pseudomonadati</taxon>
        <taxon>Pseudomonadota</taxon>
        <taxon>Betaproteobacteria</taxon>
        <taxon>Burkholderiales</taxon>
        <taxon>Oxalobacteraceae</taxon>
        <taxon>Undibacterium</taxon>
    </lineage>
</organism>
<protein>
    <recommendedName>
        <fullName evidence="4">Solute-binding protein family 3/N-terminal domain-containing protein</fullName>
    </recommendedName>
</protein>